<proteinExistence type="predicted"/>
<evidence type="ECO:0000313" key="1">
    <source>
        <dbReference type="EMBL" id="CAB5218697.1"/>
    </source>
</evidence>
<protein>
    <submittedName>
        <fullName evidence="1">Uncharacterized protein</fullName>
    </submittedName>
</protein>
<gene>
    <name evidence="1" type="ORF">UFOVP218_64</name>
</gene>
<dbReference type="EMBL" id="LR798261">
    <property type="protein sequence ID" value="CAB5218697.1"/>
    <property type="molecule type" value="Genomic_DNA"/>
</dbReference>
<organism evidence="1">
    <name type="scientific">uncultured Caudovirales phage</name>
    <dbReference type="NCBI Taxonomy" id="2100421"/>
    <lineage>
        <taxon>Viruses</taxon>
        <taxon>Duplodnaviria</taxon>
        <taxon>Heunggongvirae</taxon>
        <taxon>Uroviricota</taxon>
        <taxon>Caudoviricetes</taxon>
        <taxon>Peduoviridae</taxon>
        <taxon>Maltschvirus</taxon>
        <taxon>Maltschvirus maltsch</taxon>
    </lineage>
</organism>
<name>A0A6J7WLS2_9CAUD</name>
<accession>A0A6J7WLS2</accession>
<sequence length="75" mass="8616">MNERIRQLSRQAADYANTYSDAGADVWFEIYNKKFAELIVRECAKVCRGQPNVYALKADRDNCAIAIEEHFGVEE</sequence>
<reference evidence="1" key="1">
    <citation type="submission" date="2020-05" db="EMBL/GenBank/DDBJ databases">
        <authorList>
            <person name="Chiriac C."/>
            <person name="Salcher M."/>
            <person name="Ghai R."/>
            <person name="Kavagutti S V."/>
        </authorList>
    </citation>
    <scope>NUCLEOTIDE SEQUENCE</scope>
</reference>